<dbReference type="AlphaFoldDB" id="A0A6J5YCM2"/>
<accession>A0A6J5YCM2</accession>
<proteinExistence type="predicted"/>
<evidence type="ECO:0000313" key="1">
    <source>
        <dbReference type="EMBL" id="CAB4323900.1"/>
    </source>
</evidence>
<dbReference type="EMBL" id="CAEMXZ010000083">
    <property type="protein sequence ID" value="CAB4323900.1"/>
    <property type="molecule type" value="Genomic_DNA"/>
</dbReference>
<reference evidence="1" key="1">
    <citation type="submission" date="2020-05" db="EMBL/GenBank/DDBJ databases">
        <authorList>
            <person name="Chiriac C."/>
            <person name="Salcher M."/>
            <person name="Ghai R."/>
            <person name="Kavagutti S V."/>
        </authorList>
    </citation>
    <scope>NUCLEOTIDE SEQUENCE</scope>
</reference>
<sequence>MSFVLGSRPVGSMYEHEVEVAGVSHFATSVPAQPEHCERDSRAKCLECCVDAGIGERSEIMTHSSHVGCAEYVAGGDTEQVALLPSMQRRLLVNRVMTQFEHGDRAIGQILVIAKGERSGIRKSGDQVGVMREDLSEQATGTGESAQALGRRRRITEHVDQLSHLLRTAEQVADDQQSEIRVG</sequence>
<protein>
    <submittedName>
        <fullName evidence="1">Unannotated protein</fullName>
    </submittedName>
</protein>
<gene>
    <name evidence="1" type="ORF">UFOPK1392_01662</name>
</gene>
<name>A0A6J5YCM2_9ZZZZ</name>
<organism evidence="1">
    <name type="scientific">freshwater metagenome</name>
    <dbReference type="NCBI Taxonomy" id="449393"/>
    <lineage>
        <taxon>unclassified sequences</taxon>
        <taxon>metagenomes</taxon>
        <taxon>ecological metagenomes</taxon>
    </lineage>
</organism>